<dbReference type="AlphaFoldDB" id="A0A9P9FLB3"/>
<evidence type="ECO:0000313" key="2">
    <source>
        <dbReference type="Proteomes" id="UP000717696"/>
    </source>
</evidence>
<dbReference type="OrthoDB" id="4764735at2759"/>
<sequence length="241" mass="26192">MSGLQEDQYPNEGVTLSLCGDCFFYSGPAMSCGSVEDTIGIPHPQEFDHGTGNNITNYVVLGPRSHYFRCTRPRGGDVAAISNSDLEDYEGLVEFLDEHDVERPELLSLGVNGHYFIRAENGEEKWDLPASVARTLFAGSASASPITGVWLGSCDAFVAQRKDGSRIVELHGQYPGLETTLLRTSCVLTMAMNLQDGMDYAVLWADDTMQCESGMLRMESGTALRRFCNANGVALEGVGNT</sequence>
<comment type="caution">
    <text evidence="1">The sequence shown here is derived from an EMBL/GenBank/DDBJ whole genome shotgun (WGS) entry which is preliminary data.</text>
</comment>
<proteinExistence type="predicted"/>
<name>A0A9P9FLB3_9HYPO</name>
<evidence type="ECO:0000313" key="1">
    <source>
        <dbReference type="EMBL" id="KAH7163559.1"/>
    </source>
</evidence>
<dbReference type="EMBL" id="JAGMUU010000001">
    <property type="protein sequence ID" value="KAH7163559.1"/>
    <property type="molecule type" value="Genomic_DNA"/>
</dbReference>
<protein>
    <submittedName>
        <fullName evidence="1">Uncharacterized protein</fullName>
    </submittedName>
</protein>
<gene>
    <name evidence="1" type="ORF">B0J13DRAFT_38946</name>
</gene>
<accession>A0A9P9FLB3</accession>
<organism evidence="1 2">
    <name type="scientific">Dactylonectria estremocensis</name>
    <dbReference type="NCBI Taxonomy" id="1079267"/>
    <lineage>
        <taxon>Eukaryota</taxon>
        <taxon>Fungi</taxon>
        <taxon>Dikarya</taxon>
        <taxon>Ascomycota</taxon>
        <taxon>Pezizomycotina</taxon>
        <taxon>Sordariomycetes</taxon>
        <taxon>Hypocreomycetidae</taxon>
        <taxon>Hypocreales</taxon>
        <taxon>Nectriaceae</taxon>
        <taxon>Dactylonectria</taxon>
    </lineage>
</organism>
<keyword evidence="2" id="KW-1185">Reference proteome</keyword>
<dbReference type="Proteomes" id="UP000717696">
    <property type="component" value="Unassembled WGS sequence"/>
</dbReference>
<reference evidence="1" key="1">
    <citation type="journal article" date="2021" name="Nat. Commun.">
        <title>Genetic determinants of endophytism in the Arabidopsis root mycobiome.</title>
        <authorList>
            <person name="Mesny F."/>
            <person name="Miyauchi S."/>
            <person name="Thiergart T."/>
            <person name="Pickel B."/>
            <person name="Atanasova L."/>
            <person name="Karlsson M."/>
            <person name="Huettel B."/>
            <person name="Barry K.W."/>
            <person name="Haridas S."/>
            <person name="Chen C."/>
            <person name="Bauer D."/>
            <person name="Andreopoulos W."/>
            <person name="Pangilinan J."/>
            <person name="LaButti K."/>
            <person name="Riley R."/>
            <person name="Lipzen A."/>
            <person name="Clum A."/>
            <person name="Drula E."/>
            <person name="Henrissat B."/>
            <person name="Kohler A."/>
            <person name="Grigoriev I.V."/>
            <person name="Martin F.M."/>
            <person name="Hacquard S."/>
        </authorList>
    </citation>
    <scope>NUCLEOTIDE SEQUENCE</scope>
    <source>
        <strain evidence="1">MPI-CAGE-AT-0021</strain>
    </source>
</reference>